<reference evidence="1" key="1">
    <citation type="submission" date="2019-08" db="EMBL/GenBank/DDBJ databases">
        <authorList>
            <person name="Kucharzyk K."/>
            <person name="Murdoch R.W."/>
            <person name="Higgins S."/>
            <person name="Loffler F."/>
        </authorList>
    </citation>
    <scope>NUCLEOTIDE SEQUENCE</scope>
</reference>
<protein>
    <submittedName>
        <fullName evidence="1">Uncharacterized protein</fullName>
    </submittedName>
</protein>
<proteinExistence type="predicted"/>
<dbReference type="AlphaFoldDB" id="A0A645EEG6"/>
<organism evidence="1">
    <name type="scientific">bioreactor metagenome</name>
    <dbReference type="NCBI Taxonomy" id="1076179"/>
    <lineage>
        <taxon>unclassified sequences</taxon>
        <taxon>metagenomes</taxon>
        <taxon>ecological metagenomes</taxon>
    </lineage>
</organism>
<gene>
    <name evidence="1" type="ORF">SDC9_146710</name>
</gene>
<sequence>MEQSEEEKNAEELILKYNLYGGDSKGLYMLNTEFAGRVYSPPSLVLD</sequence>
<dbReference type="EMBL" id="VSSQ01045606">
    <property type="protein sequence ID" value="MPM99518.1"/>
    <property type="molecule type" value="Genomic_DNA"/>
</dbReference>
<name>A0A645EEG6_9ZZZZ</name>
<accession>A0A645EEG6</accession>
<evidence type="ECO:0000313" key="1">
    <source>
        <dbReference type="EMBL" id="MPM99518.1"/>
    </source>
</evidence>
<comment type="caution">
    <text evidence="1">The sequence shown here is derived from an EMBL/GenBank/DDBJ whole genome shotgun (WGS) entry which is preliminary data.</text>
</comment>